<organism evidence="2">
    <name type="scientific">Tanacetum cinerariifolium</name>
    <name type="common">Dalmatian daisy</name>
    <name type="synonym">Chrysanthemum cinerariifolium</name>
    <dbReference type="NCBI Taxonomy" id="118510"/>
    <lineage>
        <taxon>Eukaryota</taxon>
        <taxon>Viridiplantae</taxon>
        <taxon>Streptophyta</taxon>
        <taxon>Embryophyta</taxon>
        <taxon>Tracheophyta</taxon>
        <taxon>Spermatophyta</taxon>
        <taxon>Magnoliopsida</taxon>
        <taxon>eudicotyledons</taxon>
        <taxon>Gunneridae</taxon>
        <taxon>Pentapetalae</taxon>
        <taxon>asterids</taxon>
        <taxon>campanulids</taxon>
        <taxon>Asterales</taxon>
        <taxon>Asteraceae</taxon>
        <taxon>Asteroideae</taxon>
        <taxon>Anthemideae</taxon>
        <taxon>Anthemidinae</taxon>
        <taxon>Tanacetum</taxon>
    </lineage>
</organism>
<feature type="region of interest" description="Disordered" evidence="1">
    <location>
        <begin position="151"/>
        <end position="172"/>
    </location>
</feature>
<name>A0A6L2MA90_TANCI</name>
<evidence type="ECO:0000313" key="2">
    <source>
        <dbReference type="EMBL" id="GEU69484.1"/>
    </source>
</evidence>
<dbReference type="AlphaFoldDB" id="A0A6L2MA90"/>
<sequence>MGELTFFLGLQVTQKDYGIFISQDKYVDEILKKYSFSPVKTTNTPIETSKPLLKDTEAKDVDVHLYRSMIGSLMYLTASRHDIMFVETATARTLDNGEIKITATIDGKAKIVTEASVRRHLKLADSDGISSLPTTDILELSLMGIPIRQETKVPQSSSPPHTNVADKAASTSVDVKHGRVATTVTSLDAEHGNGNIDKTLFMPYDSPLPRVNTLGSDEGRTQHNELMDLVTKLLDRVAALETDLELTKKVYDEEALDTNNLALEDPSKQGRKIAQIDEDEGITLVQMEISDASPEVKTAGVFIDDTTSETLVYIRRSESKANNKCKGIIEEFESPMIKLKRTKLQQEQERFGLEAAMRLQAKMDEEVRQRIARYTVSTAGTKVNAASEKLRLLVKDMETQAEMDDEHQGRTYQDDDNAAYKDVNAAEPSVFDDEEVTMTMAQTLIKMKAKKARLFDQQMAKRKYQSLKRKPVYIAQARKNMIIYLKNMAGYKMEHFRGMTYDKVKYPIIDWEIHSKESRSYWKIIRVGGITESYQSFEDMLKGFDKEDLDALFRLVKEKFSLAVPNVDKEKALWVELKRLFKPDAEDVLWKFQRHDMFMLIEKNYPLSNGVMTLMLSAKLQVEEDSEMARDLVMKIFIEANKPKSKSKDDYAAEFWSTAMAKTINGEVQLHARVDGKEIVITESSVKKDLQLADEKDEVVHKELSDSLVRVAPTASSLEAEQDSGNITKTQSKTTPNKSSFQGTNLGDGPTYQETIGDTIAQTRSVKKLEKRNRPRTHKLKRLYKAGLSARVESSYNEESLREDASKQERRIDAIHTNEDINLVNDADNKMFDVNVLDGKEVFIARKNENFVEEVVDATQVITATTIVTITTEEITLAQALEALKTSKPKVKEIVFKSQKLKDLKLKEFDGIQEMFDIAFRRLNTFEDFKPALEEGKEKRAGEELEQEITKKRKVGNMEYLLWSDMKTMFEPYVEDEIWKMQQGYKVL</sequence>
<feature type="compositionally biased region" description="Polar residues" evidence="1">
    <location>
        <begin position="152"/>
        <end position="161"/>
    </location>
</feature>
<protein>
    <recommendedName>
        <fullName evidence="3">Reverse transcriptase Ty1/copia-type domain-containing protein</fullName>
    </recommendedName>
</protein>
<dbReference type="EMBL" id="BKCJ010005943">
    <property type="protein sequence ID" value="GEU69484.1"/>
    <property type="molecule type" value="Genomic_DNA"/>
</dbReference>
<comment type="caution">
    <text evidence="2">The sequence shown here is derived from an EMBL/GenBank/DDBJ whole genome shotgun (WGS) entry which is preliminary data.</text>
</comment>
<evidence type="ECO:0008006" key="3">
    <source>
        <dbReference type="Google" id="ProtNLM"/>
    </source>
</evidence>
<proteinExistence type="predicted"/>
<accession>A0A6L2MA90</accession>
<feature type="compositionally biased region" description="Polar residues" evidence="1">
    <location>
        <begin position="714"/>
        <end position="745"/>
    </location>
</feature>
<feature type="region of interest" description="Disordered" evidence="1">
    <location>
        <begin position="714"/>
        <end position="753"/>
    </location>
</feature>
<evidence type="ECO:0000256" key="1">
    <source>
        <dbReference type="SAM" id="MobiDB-lite"/>
    </source>
</evidence>
<gene>
    <name evidence="2" type="ORF">Tci_041462</name>
</gene>
<reference evidence="2" key="1">
    <citation type="journal article" date="2019" name="Sci. Rep.">
        <title>Draft genome of Tanacetum cinerariifolium, the natural source of mosquito coil.</title>
        <authorList>
            <person name="Yamashiro T."/>
            <person name="Shiraishi A."/>
            <person name="Satake H."/>
            <person name="Nakayama K."/>
        </authorList>
    </citation>
    <scope>NUCLEOTIDE SEQUENCE</scope>
</reference>